<accession>W9NNS0</accession>
<dbReference type="HOGENOM" id="CLU_2849856_0_0_1"/>
<dbReference type="AlphaFoldDB" id="W9NNS0"/>
<name>W9NNS0_FUSOX</name>
<proteinExistence type="predicted"/>
<organism evidence="2">
    <name type="scientific">Fusarium oxysporum f. sp. pisi HDV247</name>
    <dbReference type="NCBI Taxonomy" id="1080344"/>
    <lineage>
        <taxon>Eukaryota</taxon>
        <taxon>Fungi</taxon>
        <taxon>Dikarya</taxon>
        <taxon>Ascomycota</taxon>
        <taxon>Pezizomycotina</taxon>
        <taxon>Sordariomycetes</taxon>
        <taxon>Hypocreomycetidae</taxon>
        <taxon>Hypocreales</taxon>
        <taxon>Nectriaceae</taxon>
        <taxon>Fusarium</taxon>
        <taxon>Fusarium oxysporum species complex</taxon>
    </lineage>
</organism>
<evidence type="ECO:0000313" key="2">
    <source>
        <dbReference type="EMBL" id="EXA34419.1"/>
    </source>
</evidence>
<reference evidence="2" key="1">
    <citation type="submission" date="2011-10" db="EMBL/GenBank/DDBJ databases">
        <title>The Genome Sequence of Fusarium oxysporum HDV247.</title>
        <authorList>
            <consortium name="The Broad Institute Genome Sequencing Platform"/>
            <person name="Ma L.-J."/>
            <person name="Gale L.R."/>
            <person name="Schwartz D.C."/>
            <person name="Zhou S."/>
            <person name="Corby-Kistler H."/>
            <person name="Young S.K."/>
            <person name="Zeng Q."/>
            <person name="Gargeya S."/>
            <person name="Fitzgerald M."/>
            <person name="Haas B."/>
            <person name="Abouelleil A."/>
            <person name="Alvarado L."/>
            <person name="Arachchi H.M."/>
            <person name="Berlin A."/>
            <person name="Brown A."/>
            <person name="Chapman S.B."/>
            <person name="Chen Z."/>
            <person name="Dunbar C."/>
            <person name="Freedman E."/>
            <person name="Gearin G."/>
            <person name="Goldberg J."/>
            <person name="Griggs A."/>
            <person name="Gujja S."/>
            <person name="Heiman D."/>
            <person name="Howarth C."/>
            <person name="Larson L."/>
            <person name="Lui A."/>
            <person name="MacDonald P.J.P."/>
            <person name="Montmayeur A."/>
            <person name="Murphy C."/>
            <person name="Neiman D."/>
            <person name="Pearson M."/>
            <person name="Priest M."/>
            <person name="Roberts A."/>
            <person name="Saif S."/>
            <person name="Shea T."/>
            <person name="Shenoy N."/>
            <person name="Sisk P."/>
            <person name="Stolte C."/>
            <person name="Sykes S."/>
            <person name="Wortman J."/>
            <person name="Nusbaum C."/>
            <person name="Birren B."/>
        </authorList>
    </citation>
    <scope>NUCLEOTIDE SEQUENCE [LARGE SCALE GENOMIC DNA]</scope>
    <source>
        <strain evidence="2">HDV247</strain>
    </source>
</reference>
<sequence>MPEPVEAKTWSTGARSGSPRPTPPSNPSHPGRLSIKGGDEKSVQEEVLFGFGAQFESDKSKPASG</sequence>
<gene>
    <name evidence="2" type="ORF">FOVG_14398</name>
</gene>
<protein>
    <submittedName>
        <fullName evidence="2">Uncharacterized protein</fullName>
    </submittedName>
</protein>
<dbReference type="Proteomes" id="UP000030751">
    <property type="component" value="Unassembled WGS sequence"/>
</dbReference>
<dbReference type="EMBL" id="JH650981">
    <property type="protein sequence ID" value="EXA34419.1"/>
    <property type="molecule type" value="Genomic_DNA"/>
</dbReference>
<evidence type="ECO:0000256" key="1">
    <source>
        <dbReference type="SAM" id="MobiDB-lite"/>
    </source>
</evidence>
<reference evidence="2" key="2">
    <citation type="submission" date="2012-05" db="EMBL/GenBank/DDBJ databases">
        <title>Annotation of the Genome Sequence of Fusarium oxysporum HDV247.</title>
        <authorList>
            <consortium name="The Broad Institute Genomics Platform"/>
            <person name="Ma L.-J."/>
            <person name="Corby-Kistler H."/>
            <person name="Broz K."/>
            <person name="Gale L.R."/>
            <person name="Jonkers W."/>
            <person name="O'Donnell K."/>
            <person name="Ploetz R."/>
            <person name="Steinberg C."/>
            <person name="Schwartz D.C."/>
            <person name="VanEtten H."/>
            <person name="Zhou S."/>
            <person name="Young S.K."/>
            <person name="Zeng Q."/>
            <person name="Gargeya S."/>
            <person name="Fitzgerald M."/>
            <person name="Abouelleil A."/>
            <person name="Alvarado L."/>
            <person name="Chapman S.B."/>
            <person name="Gainer-Dewar J."/>
            <person name="Goldberg J."/>
            <person name="Griggs A."/>
            <person name="Gujja S."/>
            <person name="Hansen M."/>
            <person name="Howarth C."/>
            <person name="Imamovic A."/>
            <person name="Ireland A."/>
            <person name="Larimer J."/>
            <person name="McCowan C."/>
            <person name="Murphy C."/>
            <person name="Pearson M."/>
            <person name="Poon T.W."/>
            <person name="Priest M."/>
            <person name="Roberts A."/>
            <person name="Saif S."/>
            <person name="Shea T."/>
            <person name="Sykes S."/>
            <person name="Wortman J."/>
            <person name="Nusbaum C."/>
            <person name="Birren B."/>
        </authorList>
    </citation>
    <scope>NUCLEOTIDE SEQUENCE</scope>
    <source>
        <strain evidence="2">HDV247</strain>
    </source>
</reference>
<feature type="region of interest" description="Disordered" evidence="1">
    <location>
        <begin position="1"/>
        <end position="42"/>
    </location>
</feature>